<name>A0A447V906_9ENTR</name>
<keyword evidence="2" id="KW-0472">Membrane</keyword>
<dbReference type="Pfam" id="PF05860">
    <property type="entry name" value="TPS"/>
    <property type="match status" value="1"/>
</dbReference>
<proteinExistence type="predicted"/>
<dbReference type="InterPro" id="IPR024973">
    <property type="entry name" value="ESPR"/>
</dbReference>
<keyword evidence="2" id="KW-1133">Transmembrane helix</keyword>
<dbReference type="NCBIfam" id="TIGR01901">
    <property type="entry name" value="adhes_NPXG"/>
    <property type="match status" value="1"/>
</dbReference>
<dbReference type="InterPro" id="IPR011050">
    <property type="entry name" value="Pectin_lyase_fold/virulence"/>
</dbReference>
<dbReference type="Proteomes" id="UP000274122">
    <property type="component" value="Chromosome"/>
</dbReference>
<evidence type="ECO:0000259" key="3">
    <source>
        <dbReference type="SMART" id="SM00912"/>
    </source>
</evidence>
<sequence>MNKNLYRIVFNKARGMLMVVPDIAASGRAASSPSEGVGHTQRRCMSRLGRISFSLLLAMGCVSTPVWAGIVADGSAPGQQQPTIINSANGTPQINIQTPSAAGVSQNKYTQFDIDQKGAILNNSHQMTQTQLGGMVAANPWLAKGEAKVILNEVNSRDPSQLNGMLEVAGRQAQIVIANPAGITCNGCGFINANRTTLTTGQVQLSNGQIAGYDVNRGTITVQGRGMDGSRQDTTELIARAVKVNATIQAGDLEITTGRNNVSASDRSATAKSDDGSARPQFAVDVAQLGGMYANKIQLRGTESGVGVHNAGTLGASAGDVVVNADGSITNSGLIQASNNVQLSSRNDISSQGVLAAGMKTDGTASAAGELAMQSQGKLTVSGQNIAVSKLTAKGLSVDFSASQSRAGSVELAAAQGDVHTQKANVAAQQIAVSTSGMLNNDGGTLSADKLSLTASQLSNRQGALQQTGDSELTLAHTGGIDNRGGNIVANSKKLTLSGATLDNQQGRIQANAVEVNTAKQSLNNQQGVIAASKSVKLQSGGLNNDEGLVQAGTELALDLQGGALSNRNSGKKGIFSNGTLTVNGGGAGQPAGRYRQRRSAPAQRQSAE</sequence>
<dbReference type="InterPro" id="IPR010069">
    <property type="entry name" value="CdiA_FHA1_rpt"/>
</dbReference>
<feature type="domain" description="Filamentous haemagglutinin FhaB/tRNA nuclease CdiA-like TPS" evidence="3">
    <location>
        <begin position="88"/>
        <end position="208"/>
    </location>
</feature>
<dbReference type="Pfam" id="PF13018">
    <property type="entry name" value="ESPR"/>
    <property type="match status" value="1"/>
</dbReference>
<feature type="region of interest" description="Disordered" evidence="1">
    <location>
        <begin position="568"/>
        <end position="609"/>
    </location>
</feature>
<evidence type="ECO:0000313" key="4">
    <source>
        <dbReference type="EMBL" id="VEC02276.1"/>
    </source>
</evidence>
<dbReference type="Pfam" id="PF05594">
    <property type="entry name" value="Fil_haemagg"/>
    <property type="match status" value="3"/>
</dbReference>
<evidence type="ECO:0000256" key="2">
    <source>
        <dbReference type="SAM" id="Phobius"/>
    </source>
</evidence>
<keyword evidence="5" id="KW-1185">Reference proteome</keyword>
<keyword evidence="2" id="KW-0812">Transmembrane</keyword>
<feature type="transmembrane region" description="Helical" evidence="2">
    <location>
        <begin position="51"/>
        <end position="72"/>
    </location>
</feature>
<dbReference type="EMBL" id="LR134201">
    <property type="protein sequence ID" value="VEC02276.1"/>
    <property type="molecule type" value="Genomic_DNA"/>
</dbReference>
<dbReference type="SMART" id="SM00912">
    <property type="entry name" value="Haemagg_act"/>
    <property type="match status" value="1"/>
</dbReference>
<dbReference type="NCBIfam" id="TIGR01731">
    <property type="entry name" value="fil_hemag_20aa"/>
    <property type="match status" value="6"/>
</dbReference>
<dbReference type="KEGG" id="clap:NCTC11466_04701"/>
<dbReference type="InterPro" id="IPR008638">
    <property type="entry name" value="FhaB/CdiA-like_TPS"/>
</dbReference>
<feature type="compositionally biased region" description="Low complexity" evidence="1">
    <location>
        <begin position="600"/>
        <end position="609"/>
    </location>
</feature>
<dbReference type="OrthoDB" id="2664633at2"/>
<evidence type="ECO:0000313" key="5">
    <source>
        <dbReference type="Proteomes" id="UP000274122"/>
    </source>
</evidence>
<dbReference type="AlphaFoldDB" id="A0A447V906"/>
<accession>A0A447V906</accession>
<dbReference type="InterPro" id="IPR012334">
    <property type="entry name" value="Pectin_lyas_fold"/>
</dbReference>
<dbReference type="SUPFAM" id="SSF51126">
    <property type="entry name" value="Pectin lyase-like"/>
    <property type="match status" value="1"/>
</dbReference>
<gene>
    <name evidence="4" type="primary">fhaB_2</name>
    <name evidence="4" type="ORF">NCTC11466_04701</name>
</gene>
<protein>
    <submittedName>
        <fullName evidence="4">Filamentous hemagglutinin</fullName>
    </submittedName>
</protein>
<organism evidence="4 5">
    <name type="scientific">Cedecea lapagei</name>
    <dbReference type="NCBI Taxonomy" id="158823"/>
    <lineage>
        <taxon>Bacteria</taxon>
        <taxon>Pseudomonadati</taxon>
        <taxon>Pseudomonadota</taxon>
        <taxon>Gammaproteobacteria</taxon>
        <taxon>Enterobacterales</taxon>
        <taxon>Enterobacteriaceae</taxon>
        <taxon>Cedecea</taxon>
    </lineage>
</organism>
<dbReference type="Gene3D" id="2.160.20.10">
    <property type="entry name" value="Single-stranded right-handed beta-helix, Pectin lyase-like"/>
    <property type="match status" value="1"/>
</dbReference>
<reference evidence="4 5" key="1">
    <citation type="submission" date="2018-12" db="EMBL/GenBank/DDBJ databases">
        <authorList>
            <consortium name="Pathogen Informatics"/>
        </authorList>
    </citation>
    <scope>NUCLEOTIDE SEQUENCE [LARGE SCALE GENOMIC DNA]</scope>
    <source>
        <strain evidence="4 5">NCTC11466</strain>
    </source>
</reference>
<dbReference type="InterPro" id="IPR008619">
    <property type="entry name" value="Filamentous_hemagglutn_rpt"/>
</dbReference>
<evidence type="ECO:0000256" key="1">
    <source>
        <dbReference type="SAM" id="MobiDB-lite"/>
    </source>
</evidence>